<sequence length="131" mass="15598">MISEYETIEKEVYNALENNRSIKQIKRIQNIYDLGQLLIREQFLITKNPSATYYRERRFVAIPSDYYELALRHNLDHRRCGLVQFGFSTKVYCGGDSILFAVQVINKYPSDNYIEPKNSHEYFIDYAISFY</sequence>
<proteinExistence type="predicted"/>
<comment type="caution">
    <text evidence="1">The sequence shown here is derived from an EMBL/GenBank/DDBJ whole genome shotgun (WGS) entry which is preliminary data.</text>
</comment>
<protein>
    <submittedName>
        <fullName evidence="1">Uncharacterized protein</fullName>
    </submittedName>
</protein>
<keyword evidence="2" id="KW-1185">Reference proteome</keyword>
<organism evidence="1 2">
    <name type="scientific">Rhynchophorus ferrugineus</name>
    <name type="common">Red palm weevil</name>
    <name type="synonym">Curculio ferrugineus</name>
    <dbReference type="NCBI Taxonomy" id="354439"/>
    <lineage>
        <taxon>Eukaryota</taxon>
        <taxon>Metazoa</taxon>
        <taxon>Ecdysozoa</taxon>
        <taxon>Arthropoda</taxon>
        <taxon>Hexapoda</taxon>
        <taxon>Insecta</taxon>
        <taxon>Pterygota</taxon>
        <taxon>Neoptera</taxon>
        <taxon>Endopterygota</taxon>
        <taxon>Coleoptera</taxon>
        <taxon>Polyphaga</taxon>
        <taxon>Cucujiformia</taxon>
        <taxon>Curculionidae</taxon>
        <taxon>Dryophthorinae</taxon>
        <taxon>Rhynchophorus</taxon>
    </lineage>
</organism>
<gene>
    <name evidence="1" type="ORF">GWI33_013628</name>
</gene>
<evidence type="ECO:0000313" key="2">
    <source>
        <dbReference type="Proteomes" id="UP000625711"/>
    </source>
</evidence>
<reference evidence="1" key="1">
    <citation type="submission" date="2020-08" db="EMBL/GenBank/DDBJ databases">
        <title>Genome sequencing and assembly of the red palm weevil Rhynchophorus ferrugineus.</title>
        <authorList>
            <person name="Dias G.B."/>
            <person name="Bergman C.M."/>
            <person name="Manee M."/>
        </authorList>
    </citation>
    <scope>NUCLEOTIDE SEQUENCE</scope>
    <source>
        <strain evidence="1">AA-2017</strain>
        <tissue evidence="1">Whole larva</tissue>
    </source>
</reference>
<name>A0A834I6N8_RHYFE</name>
<dbReference type="AlphaFoldDB" id="A0A834I6N8"/>
<dbReference type="Proteomes" id="UP000625711">
    <property type="component" value="Unassembled WGS sequence"/>
</dbReference>
<dbReference type="Gene3D" id="3.90.228.10">
    <property type="match status" value="1"/>
</dbReference>
<dbReference type="EMBL" id="JAACXV010013339">
    <property type="protein sequence ID" value="KAF7273681.1"/>
    <property type="molecule type" value="Genomic_DNA"/>
</dbReference>
<evidence type="ECO:0000313" key="1">
    <source>
        <dbReference type="EMBL" id="KAF7273681.1"/>
    </source>
</evidence>
<accession>A0A834I6N8</accession>
<dbReference type="OrthoDB" id="6769808at2759"/>